<sequence length="169" mass="18616">MNIHHNGKYKATIDGTTLNDTGLDFHSDAETVSVSWNNNRILIAVNRPNLTGSNFNQSAIYKWNGVSPSWEGDPIEVNGEIGALYTKNGKTFVWWKDSTDTGGYTLGFINGTILEPIKRYSGSLPNQAQVGEVKGHIAWLSSNKLIIWGSKDVDTPARISQYISPKDST</sequence>
<dbReference type="EMBL" id="LAZR01036583">
    <property type="protein sequence ID" value="KKL24470.1"/>
    <property type="molecule type" value="Genomic_DNA"/>
</dbReference>
<name>A0A0F9BRE4_9ZZZZ</name>
<organism evidence="1">
    <name type="scientific">marine sediment metagenome</name>
    <dbReference type="NCBI Taxonomy" id="412755"/>
    <lineage>
        <taxon>unclassified sequences</taxon>
        <taxon>metagenomes</taxon>
        <taxon>ecological metagenomes</taxon>
    </lineage>
</organism>
<protein>
    <submittedName>
        <fullName evidence="1">Uncharacterized protein</fullName>
    </submittedName>
</protein>
<dbReference type="AlphaFoldDB" id="A0A0F9BRE4"/>
<evidence type="ECO:0000313" key="1">
    <source>
        <dbReference type="EMBL" id="KKL24470.1"/>
    </source>
</evidence>
<comment type="caution">
    <text evidence="1">The sequence shown here is derived from an EMBL/GenBank/DDBJ whole genome shotgun (WGS) entry which is preliminary data.</text>
</comment>
<feature type="non-terminal residue" evidence="1">
    <location>
        <position position="169"/>
    </location>
</feature>
<reference evidence="1" key="1">
    <citation type="journal article" date="2015" name="Nature">
        <title>Complex archaea that bridge the gap between prokaryotes and eukaryotes.</title>
        <authorList>
            <person name="Spang A."/>
            <person name="Saw J.H."/>
            <person name="Jorgensen S.L."/>
            <person name="Zaremba-Niedzwiedzka K."/>
            <person name="Martijn J."/>
            <person name="Lind A.E."/>
            <person name="van Eijk R."/>
            <person name="Schleper C."/>
            <person name="Guy L."/>
            <person name="Ettema T.J."/>
        </authorList>
    </citation>
    <scope>NUCLEOTIDE SEQUENCE</scope>
</reference>
<proteinExistence type="predicted"/>
<accession>A0A0F9BRE4</accession>
<gene>
    <name evidence="1" type="ORF">LCGC14_2415020</name>
</gene>